<dbReference type="InterPro" id="IPR038377">
    <property type="entry name" value="Na/Glc_symporter_sf"/>
</dbReference>
<dbReference type="CDD" id="cd11477">
    <property type="entry name" value="SLC5sbd_u1"/>
    <property type="match status" value="1"/>
</dbReference>
<evidence type="ECO:0000256" key="6">
    <source>
        <dbReference type="RuleBase" id="RU362091"/>
    </source>
</evidence>
<feature type="transmembrane region" description="Helical" evidence="7">
    <location>
        <begin position="46"/>
        <end position="67"/>
    </location>
</feature>
<evidence type="ECO:0000256" key="3">
    <source>
        <dbReference type="ARBA" id="ARBA00022692"/>
    </source>
</evidence>
<dbReference type="RefSeq" id="WP_210759172.1">
    <property type="nucleotide sequence ID" value="NZ_CP060139.1"/>
</dbReference>
<evidence type="ECO:0000256" key="4">
    <source>
        <dbReference type="ARBA" id="ARBA00022989"/>
    </source>
</evidence>
<dbReference type="GO" id="GO:0005886">
    <property type="term" value="C:plasma membrane"/>
    <property type="evidence" value="ECO:0007669"/>
    <property type="project" value="TreeGrafter"/>
</dbReference>
<feature type="transmembrane region" description="Helical" evidence="7">
    <location>
        <begin position="193"/>
        <end position="219"/>
    </location>
</feature>
<sequence>MTHLSTLDWWVVGFFMLLFVFLGLYFRGKAEGGLAGFFLGGRKLPWYIAGVSMVATTFAADTPLWVTEKIAQHGISGNWLWWNMAIGGMLTTFFFARLWRRAEIITELELLELRYSGPVAVFLRGLRSVYLGLFMNVVIIGWVNAALISILEVFFEIPAQEAFWFCMAAMALVAVYSSIAGLLGIAITDFVQFIIAMSGSIILAIIVLNLPEVGGLSGIKNQLPAWRLDFFPQIGSGSDLAVGTFSLSAGAFFSYIVLQWWASWYPGNEPGGGGYISQRMMSAKNEEHAVYSSLFFQIAHYCLRPWPWIIVGLAALILYPDLPLEESRKGFVFAMRDFLPSGLKGLLFVGFLSAYMSTISTQLNWGSSYLTNDLYRRFFKPEASDQHYVMAGRIITLLIMLVAMYSTAQIGMIDEAASFLIASGAGLGMVLILRWYWWRINAWSELSATLAPLLAWALLKFPLKAYLPESFYHQNGDFIATVVFTSLVWVLVTFISKPTDAKVLENFYARIRPSGFWKPFRKEGQKHQASGALFGAWLSGVVLVYSALFALGSLLFDDAIESAAWLVALLISLVSLRYFMKKGALIDKKAS</sequence>
<dbReference type="EMBL" id="CP060139">
    <property type="protein sequence ID" value="QNR24644.1"/>
    <property type="molecule type" value="Genomic_DNA"/>
</dbReference>
<feature type="transmembrane region" description="Helical" evidence="7">
    <location>
        <begin position="562"/>
        <end position="580"/>
    </location>
</feature>
<dbReference type="InterPro" id="IPR001734">
    <property type="entry name" value="Na/solute_symporter"/>
</dbReference>
<keyword evidence="4 7" id="KW-1133">Transmembrane helix</keyword>
<name>A0A7H0VFZ6_9FLAO</name>
<dbReference type="PANTHER" id="PTHR11819">
    <property type="entry name" value="SOLUTE CARRIER FAMILY 5"/>
    <property type="match status" value="1"/>
</dbReference>
<evidence type="ECO:0000313" key="8">
    <source>
        <dbReference type="EMBL" id="QNR24644.1"/>
    </source>
</evidence>
<comment type="similarity">
    <text evidence="2 6">Belongs to the sodium:solute symporter (SSF) (TC 2.A.21) family.</text>
</comment>
<protein>
    <submittedName>
        <fullName evidence="8">Na+:solute symporter</fullName>
    </submittedName>
</protein>
<dbReference type="GO" id="GO:0005412">
    <property type="term" value="F:D-glucose:sodium symporter activity"/>
    <property type="evidence" value="ECO:0007669"/>
    <property type="project" value="TreeGrafter"/>
</dbReference>
<keyword evidence="5 7" id="KW-0472">Membrane</keyword>
<dbReference type="Pfam" id="PF00474">
    <property type="entry name" value="SSF"/>
    <property type="match status" value="1"/>
</dbReference>
<accession>A0A7H0VFZ6</accession>
<proteinExistence type="inferred from homology"/>
<feature type="transmembrane region" description="Helical" evidence="7">
    <location>
        <begin position="478"/>
        <end position="496"/>
    </location>
</feature>
<feature type="transmembrane region" description="Helical" evidence="7">
    <location>
        <begin position="387"/>
        <end position="405"/>
    </location>
</feature>
<feature type="transmembrane region" description="Helical" evidence="7">
    <location>
        <begin position="129"/>
        <end position="155"/>
    </location>
</feature>
<organism evidence="8 9">
    <name type="scientific">Croceimicrobium hydrocarbonivorans</name>
    <dbReference type="NCBI Taxonomy" id="2761580"/>
    <lineage>
        <taxon>Bacteria</taxon>
        <taxon>Pseudomonadati</taxon>
        <taxon>Bacteroidota</taxon>
        <taxon>Flavobacteriia</taxon>
        <taxon>Flavobacteriales</taxon>
        <taxon>Owenweeksiaceae</taxon>
        <taxon>Croceimicrobium</taxon>
    </lineage>
</organism>
<dbReference type="Gene3D" id="1.20.1730.10">
    <property type="entry name" value="Sodium/glucose cotransporter"/>
    <property type="match status" value="1"/>
</dbReference>
<feature type="transmembrane region" description="Helical" evidence="7">
    <location>
        <begin position="240"/>
        <end position="262"/>
    </location>
</feature>
<keyword evidence="9" id="KW-1185">Reference proteome</keyword>
<evidence type="ECO:0000313" key="9">
    <source>
        <dbReference type="Proteomes" id="UP000516305"/>
    </source>
</evidence>
<dbReference type="AlphaFoldDB" id="A0A7H0VFZ6"/>
<feature type="transmembrane region" description="Helical" evidence="7">
    <location>
        <begin position="531"/>
        <end position="556"/>
    </location>
</feature>
<feature type="transmembrane region" description="Helical" evidence="7">
    <location>
        <begin position="79"/>
        <end position="99"/>
    </location>
</feature>
<reference evidence="8 9" key="1">
    <citation type="submission" date="2020-08" db="EMBL/GenBank/DDBJ databases">
        <title>Croceimicrobium hydrocarbonivorans gen. nov., sp. nov., a novel marine bacterium isolated from a bacterial consortium that degrades polyethylene terephthalate.</title>
        <authorList>
            <person name="Liu R."/>
        </authorList>
    </citation>
    <scope>NUCLEOTIDE SEQUENCE [LARGE SCALE GENOMIC DNA]</scope>
    <source>
        <strain evidence="8 9">A20-9</strain>
    </source>
</reference>
<evidence type="ECO:0000256" key="5">
    <source>
        <dbReference type="ARBA" id="ARBA00023136"/>
    </source>
</evidence>
<evidence type="ECO:0000256" key="1">
    <source>
        <dbReference type="ARBA" id="ARBA00004141"/>
    </source>
</evidence>
<dbReference type="KEGG" id="chyd:H4K34_02025"/>
<feature type="transmembrane region" description="Helical" evidence="7">
    <location>
        <begin position="345"/>
        <end position="367"/>
    </location>
</feature>
<dbReference type="Proteomes" id="UP000516305">
    <property type="component" value="Chromosome"/>
</dbReference>
<comment type="subcellular location">
    <subcellularLocation>
        <location evidence="1">Membrane</location>
        <topology evidence="1">Multi-pass membrane protein</topology>
    </subcellularLocation>
</comment>
<dbReference type="PROSITE" id="PS50283">
    <property type="entry name" value="NA_SOLUT_SYMP_3"/>
    <property type="match status" value="1"/>
</dbReference>
<keyword evidence="3 7" id="KW-0812">Transmembrane</keyword>
<feature type="transmembrane region" description="Helical" evidence="7">
    <location>
        <begin position="7"/>
        <end position="26"/>
    </location>
</feature>
<feature type="transmembrane region" description="Helical" evidence="7">
    <location>
        <begin position="417"/>
        <end position="437"/>
    </location>
</feature>
<evidence type="ECO:0000256" key="2">
    <source>
        <dbReference type="ARBA" id="ARBA00006434"/>
    </source>
</evidence>
<dbReference type="PANTHER" id="PTHR11819:SF77">
    <property type="entry name" value="SODIUM_GLUCOSE COTRANSPORT PROTEIN"/>
    <property type="match status" value="1"/>
</dbReference>
<gene>
    <name evidence="8" type="ORF">H4K34_02025</name>
</gene>
<evidence type="ECO:0000256" key="7">
    <source>
        <dbReference type="SAM" id="Phobius"/>
    </source>
</evidence>
<feature type="transmembrane region" description="Helical" evidence="7">
    <location>
        <begin position="162"/>
        <end position="187"/>
    </location>
</feature>